<accession>A0A7C9NT78</accession>
<comment type="caution">
    <text evidence="10">The sequence shown here is derived from an EMBL/GenBank/DDBJ whole genome shotgun (WGS) entry which is preliminary data.</text>
</comment>
<keyword evidence="3 10" id="KW-0132">Cell division</keyword>
<keyword evidence="4 8" id="KW-0812">Transmembrane</keyword>
<name>A0A7C9NT78_9BACT</name>
<evidence type="ECO:0000256" key="1">
    <source>
        <dbReference type="ARBA" id="ARBA00004370"/>
    </source>
</evidence>
<dbReference type="AlphaFoldDB" id="A0A7C9NT78"/>
<protein>
    <submittedName>
        <fullName evidence="10">Cell division protein FtsQ</fullName>
    </submittedName>
</protein>
<evidence type="ECO:0000256" key="4">
    <source>
        <dbReference type="ARBA" id="ARBA00022692"/>
    </source>
</evidence>
<evidence type="ECO:0000259" key="9">
    <source>
        <dbReference type="PROSITE" id="PS51779"/>
    </source>
</evidence>
<keyword evidence="2" id="KW-1003">Cell membrane</keyword>
<dbReference type="Gene3D" id="3.10.20.310">
    <property type="entry name" value="membrane protein fhac"/>
    <property type="match status" value="1"/>
</dbReference>
<evidence type="ECO:0000256" key="8">
    <source>
        <dbReference type="SAM" id="Phobius"/>
    </source>
</evidence>
<evidence type="ECO:0000313" key="10">
    <source>
        <dbReference type="EMBL" id="NBI35109.1"/>
    </source>
</evidence>
<feature type="domain" description="POTRA" evidence="9">
    <location>
        <begin position="49"/>
        <end position="117"/>
    </location>
</feature>
<feature type="transmembrane region" description="Helical" evidence="8">
    <location>
        <begin position="21"/>
        <end position="44"/>
    </location>
</feature>
<comment type="subcellular location">
    <subcellularLocation>
        <location evidence="1">Membrane</location>
    </subcellularLocation>
</comment>
<dbReference type="PANTHER" id="PTHR37820">
    <property type="entry name" value="CELL DIVISION PROTEIN DIVIB"/>
    <property type="match status" value="1"/>
</dbReference>
<evidence type="ECO:0000256" key="3">
    <source>
        <dbReference type="ARBA" id="ARBA00022618"/>
    </source>
</evidence>
<evidence type="ECO:0000256" key="5">
    <source>
        <dbReference type="ARBA" id="ARBA00022989"/>
    </source>
</evidence>
<dbReference type="EMBL" id="QWKH01000075">
    <property type="protein sequence ID" value="NBI35109.1"/>
    <property type="molecule type" value="Genomic_DNA"/>
</dbReference>
<dbReference type="Pfam" id="PF08478">
    <property type="entry name" value="POTRA_1"/>
    <property type="match status" value="1"/>
</dbReference>
<evidence type="ECO:0000256" key="7">
    <source>
        <dbReference type="ARBA" id="ARBA00023306"/>
    </source>
</evidence>
<dbReference type="GO" id="GO:0005886">
    <property type="term" value="C:plasma membrane"/>
    <property type="evidence" value="ECO:0007669"/>
    <property type="project" value="TreeGrafter"/>
</dbReference>
<reference evidence="10" key="1">
    <citation type="submission" date="2018-08" db="EMBL/GenBank/DDBJ databases">
        <title>Murine metabolic-syndrome-specific gut microbial biobank.</title>
        <authorList>
            <person name="Liu C."/>
        </authorList>
    </citation>
    <scope>NUCLEOTIDE SEQUENCE [LARGE SCALE GENOMIC DNA]</scope>
    <source>
        <strain evidence="10">Z82</strain>
    </source>
</reference>
<dbReference type="PROSITE" id="PS51779">
    <property type="entry name" value="POTRA"/>
    <property type="match status" value="1"/>
</dbReference>
<dbReference type="InterPro" id="IPR034746">
    <property type="entry name" value="POTRA"/>
</dbReference>
<gene>
    <name evidence="10" type="ORF">D1639_08730</name>
</gene>
<proteinExistence type="predicted"/>
<dbReference type="PANTHER" id="PTHR37820:SF1">
    <property type="entry name" value="CELL DIVISION PROTEIN FTSQ"/>
    <property type="match status" value="1"/>
</dbReference>
<dbReference type="InterPro" id="IPR013685">
    <property type="entry name" value="POTRA_FtsQ_type"/>
</dbReference>
<dbReference type="InterPro" id="IPR050487">
    <property type="entry name" value="FtsQ_DivIB"/>
</dbReference>
<dbReference type="GO" id="GO:0051301">
    <property type="term" value="P:cell division"/>
    <property type="evidence" value="ECO:0007669"/>
    <property type="project" value="UniProtKB-KW"/>
</dbReference>
<keyword evidence="7" id="KW-0131">Cell cycle</keyword>
<sequence length="274" mass="29848">MRVGDLYDNRRRDRGNQRYRRYMIGVVTVAVLICGGVLGLLGAYHSQLFEIKHVTVSGVEHLTSEDMQALAAVEEGETLLRVDTAAIRNSLLRDAWVDDVVVRREFPDTLAIDVTERAVAAVVEVPTQDATDTKAWAIASDGMWLMPIPKAGTEAASKTSAKVYEDAANVLHITDVPYGTQAEIGTYCSDANVSNALAVVDGLTTQLADRVVSVQATDPESTTLSIEDGPDIVVGTAENIREKERVAIEIMAQHPEGVAYINVRTVDRPTWRAL</sequence>
<keyword evidence="6 8" id="KW-0472">Membrane</keyword>
<organism evidence="10">
    <name type="scientific">Muribaculaceae bacterium Z82</name>
    <dbReference type="NCBI Taxonomy" id="2304548"/>
    <lineage>
        <taxon>Bacteria</taxon>
        <taxon>Pseudomonadati</taxon>
        <taxon>Bacteroidota</taxon>
        <taxon>Bacteroidia</taxon>
        <taxon>Bacteroidales</taxon>
        <taxon>Muribaculaceae</taxon>
    </lineage>
</organism>
<evidence type="ECO:0000256" key="6">
    <source>
        <dbReference type="ARBA" id="ARBA00023136"/>
    </source>
</evidence>
<keyword evidence="5 8" id="KW-1133">Transmembrane helix</keyword>
<evidence type="ECO:0000256" key="2">
    <source>
        <dbReference type="ARBA" id="ARBA00022475"/>
    </source>
</evidence>